<evidence type="ECO:0000256" key="1">
    <source>
        <dbReference type="ARBA" id="ARBA00010936"/>
    </source>
</evidence>
<evidence type="ECO:0000313" key="8">
    <source>
        <dbReference type="EMBL" id="WNM57470.1"/>
    </source>
</evidence>
<evidence type="ECO:0000256" key="7">
    <source>
        <dbReference type="HAMAP-Rule" id="MF_00114"/>
    </source>
</evidence>
<feature type="active site" description="Schiff-base intermediate with acetaldehyde" evidence="7">
    <location>
        <position position="159"/>
    </location>
</feature>
<dbReference type="InterPro" id="IPR011343">
    <property type="entry name" value="DeoC"/>
</dbReference>
<dbReference type="PANTHER" id="PTHR10889">
    <property type="entry name" value="DEOXYRIBOSE-PHOSPHATE ALDOLASE"/>
    <property type="match status" value="1"/>
</dbReference>
<feature type="active site" description="Proton donor/acceptor" evidence="7">
    <location>
        <position position="92"/>
    </location>
</feature>
<dbReference type="HAMAP" id="MF_00114">
    <property type="entry name" value="DeoC_type1"/>
    <property type="match status" value="1"/>
</dbReference>
<dbReference type="SMART" id="SM01133">
    <property type="entry name" value="DeoC"/>
    <property type="match status" value="1"/>
</dbReference>
<organism evidence="8 9">
    <name type="scientific">Candidatus Nitrospira allomarina</name>
    <dbReference type="NCBI Taxonomy" id="3020900"/>
    <lineage>
        <taxon>Bacteria</taxon>
        <taxon>Pseudomonadati</taxon>
        <taxon>Nitrospirota</taxon>
        <taxon>Nitrospiria</taxon>
        <taxon>Nitrospirales</taxon>
        <taxon>Nitrospiraceae</taxon>
        <taxon>Nitrospira</taxon>
    </lineage>
</organism>
<dbReference type="SUPFAM" id="SSF51569">
    <property type="entry name" value="Aldolase"/>
    <property type="match status" value="1"/>
</dbReference>
<dbReference type="GO" id="GO:0005737">
    <property type="term" value="C:cytoplasm"/>
    <property type="evidence" value="ECO:0007669"/>
    <property type="project" value="UniProtKB-SubCell"/>
</dbReference>
<dbReference type="Proteomes" id="UP001302719">
    <property type="component" value="Chromosome"/>
</dbReference>
<dbReference type="CDD" id="cd00959">
    <property type="entry name" value="DeoC"/>
    <property type="match status" value="1"/>
</dbReference>
<gene>
    <name evidence="7 8" type="primary">deoC</name>
    <name evidence="8" type="ORF">PP769_16075</name>
</gene>
<dbReference type="GO" id="GO:0004139">
    <property type="term" value="F:deoxyribose-phosphate aldolase activity"/>
    <property type="evidence" value="ECO:0007669"/>
    <property type="project" value="UniProtKB-UniRule"/>
</dbReference>
<dbReference type="InterPro" id="IPR028581">
    <property type="entry name" value="DeoC_typeI"/>
</dbReference>
<proteinExistence type="inferred from homology"/>
<keyword evidence="2 7" id="KW-0963">Cytoplasm</keyword>
<dbReference type="Pfam" id="PF01791">
    <property type="entry name" value="DeoC"/>
    <property type="match status" value="1"/>
</dbReference>
<comment type="subcellular location">
    <subcellularLocation>
        <location evidence="7">Cytoplasm</location>
    </subcellularLocation>
</comment>
<dbReference type="RefSeq" id="WP_312641981.1">
    <property type="nucleotide sequence ID" value="NZ_CP116967.1"/>
</dbReference>
<dbReference type="FunFam" id="3.20.20.70:FF:000044">
    <property type="entry name" value="Deoxyribose-phosphate aldolase"/>
    <property type="match status" value="1"/>
</dbReference>
<keyword evidence="4 7" id="KW-0704">Schiff base</keyword>
<comment type="function">
    <text evidence="6 7">Catalyzes a reversible aldol reaction between acetaldehyde and D-glyceraldehyde 3-phosphate to generate 2-deoxy-D-ribose 5-phosphate.</text>
</comment>
<evidence type="ECO:0000256" key="3">
    <source>
        <dbReference type="ARBA" id="ARBA00023239"/>
    </source>
</evidence>
<name>A0AA96GCG4_9BACT</name>
<dbReference type="KEGG" id="nall:PP769_16075"/>
<dbReference type="GO" id="GO:0009264">
    <property type="term" value="P:deoxyribonucleotide catabolic process"/>
    <property type="evidence" value="ECO:0007669"/>
    <property type="project" value="UniProtKB-UniRule"/>
</dbReference>
<dbReference type="InterPro" id="IPR013785">
    <property type="entry name" value="Aldolase_TIM"/>
</dbReference>
<keyword evidence="3 7" id="KW-0456">Lyase</keyword>
<keyword evidence="9" id="KW-1185">Reference proteome</keyword>
<evidence type="ECO:0000256" key="4">
    <source>
        <dbReference type="ARBA" id="ARBA00023270"/>
    </source>
</evidence>
<sequence>MTRDEFTKIIDHTALKPDTTKDQIRQLCEEAMTFGFGAVCVAPLWVPFATRCLTGSPVRIATVIGFPHGNTLPDVKAYEAKLAIEAGAHEVDMVIQIGLLRAGNHGAVLDDIQGVMNVARRVSRSKILVKVILETSLLNKEEQQTGCQLVEKAGADYVKTSTGFTGRHVTIEEVGFLRSIVGTRVGVKAAGGIRDLITAVALVNAGASRLGSSSSVSIMHMWPG</sequence>
<dbReference type="EMBL" id="CP116967">
    <property type="protein sequence ID" value="WNM57470.1"/>
    <property type="molecule type" value="Genomic_DNA"/>
</dbReference>
<evidence type="ECO:0000256" key="5">
    <source>
        <dbReference type="ARBA" id="ARBA00048791"/>
    </source>
</evidence>
<reference evidence="8 9" key="1">
    <citation type="submission" date="2023-01" db="EMBL/GenBank/DDBJ databases">
        <title>Cultivation and genomic characterization of new, ubiquitous marine nitrite-oxidizing bacteria from the Nitrospirales.</title>
        <authorList>
            <person name="Mueller A.J."/>
            <person name="Daebeler A."/>
            <person name="Herbold C.W."/>
            <person name="Kirkegaard R.H."/>
            <person name="Daims H."/>
        </authorList>
    </citation>
    <scope>NUCLEOTIDE SEQUENCE [LARGE SCALE GENOMIC DNA]</scope>
    <source>
        <strain evidence="8 9">VA</strain>
    </source>
</reference>
<comment type="pathway">
    <text evidence="7">Carbohydrate degradation; 2-deoxy-D-ribose 1-phosphate degradation; D-glyceraldehyde 3-phosphate and acetaldehyde from 2-deoxy-alpha-D-ribose 1-phosphate: step 2/2.</text>
</comment>
<comment type="catalytic activity">
    <reaction evidence="5 7">
        <text>2-deoxy-D-ribose 5-phosphate = D-glyceraldehyde 3-phosphate + acetaldehyde</text>
        <dbReference type="Rhea" id="RHEA:12821"/>
        <dbReference type="ChEBI" id="CHEBI:15343"/>
        <dbReference type="ChEBI" id="CHEBI:59776"/>
        <dbReference type="ChEBI" id="CHEBI:62877"/>
        <dbReference type="EC" id="4.1.2.4"/>
    </reaction>
</comment>
<comment type="similarity">
    <text evidence="1 7">Belongs to the DeoC/FbaB aldolase family. DeoC type 1 subfamily.</text>
</comment>
<dbReference type="PIRSF" id="PIRSF001357">
    <property type="entry name" value="DeoC"/>
    <property type="match status" value="1"/>
</dbReference>
<dbReference type="GO" id="GO:0006018">
    <property type="term" value="P:2-deoxyribose 1-phosphate catabolic process"/>
    <property type="evidence" value="ECO:0007669"/>
    <property type="project" value="UniProtKB-UniRule"/>
</dbReference>
<dbReference type="EC" id="4.1.2.4" evidence="7"/>
<dbReference type="NCBIfam" id="TIGR00126">
    <property type="entry name" value="deoC"/>
    <property type="match status" value="1"/>
</dbReference>
<dbReference type="GO" id="GO:0016052">
    <property type="term" value="P:carbohydrate catabolic process"/>
    <property type="evidence" value="ECO:0007669"/>
    <property type="project" value="TreeGrafter"/>
</dbReference>
<accession>A0AA96GCG4</accession>
<evidence type="ECO:0000256" key="2">
    <source>
        <dbReference type="ARBA" id="ARBA00022490"/>
    </source>
</evidence>
<dbReference type="PANTHER" id="PTHR10889:SF1">
    <property type="entry name" value="DEOXYRIBOSE-PHOSPHATE ALDOLASE"/>
    <property type="match status" value="1"/>
</dbReference>
<evidence type="ECO:0000313" key="9">
    <source>
        <dbReference type="Proteomes" id="UP001302719"/>
    </source>
</evidence>
<dbReference type="Gene3D" id="3.20.20.70">
    <property type="entry name" value="Aldolase class I"/>
    <property type="match status" value="1"/>
</dbReference>
<dbReference type="InterPro" id="IPR002915">
    <property type="entry name" value="DeoC/FbaB/LacD_aldolase"/>
</dbReference>
<evidence type="ECO:0000256" key="6">
    <source>
        <dbReference type="ARBA" id="ARBA00056337"/>
    </source>
</evidence>
<dbReference type="AlphaFoldDB" id="A0AA96GCG4"/>
<feature type="active site" description="Proton donor/acceptor" evidence="7">
    <location>
        <position position="188"/>
    </location>
</feature>
<protein>
    <recommendedName>
        <fullName evidence="7">Deoxyribose-phosphate aldolase</fullName>
        <shortName evidence="7">DERA</shortName>
        <ecNumber evidence="7">4.1.2.4</ecNumber>
    </recommendedName>
    <alternativeName>
        <fullName evidence="7">2-deoxy-D-ribose 5-phosphate aldolase</fullName>
    </alternativeName>
    <alternativeName>
        <fullName evidence="7">Phosphodeoxyriboaldolase</fullName>
        <shortName evidence="7">Deoxyriboaldolase</shortName>
    </alternativeName>
</protein>